<reference evidence="1" key="2">
    <citation type="submission" date="2023-04" db="EMBL/GenBank/DDBJ databases">
        <authorList>
            <person name="Bruccoleri R.E."/>
            <person name="Oakeley E.J."/>
            <person name="Faust A.-M."/>
            <person name="Dessus-Babus S."/>
            <person name="Altorfer M."/>
            <person name="Burckhardt D."/>
            <person name="Oertli M."/>
            <person name="Naumann U."/>
            <person name="Petersen F."/>
            <person name="Wong J."/>
        </authorList>
    </citation>
    <scope>NUCLEOTIDE SEQUENCE</scope>
    <source>
        <strain evidence="1">GSM-AAB239-AS_SAM_17_03QT</strain>
        <tissue evidence="1">Leaf</tissue>
    </source>
</reference>
<comment type="caution">
    <text evidence="1">The sequence shown here is derived from an EMBL/GenBank/DDBJ whole genome shotgun (WGS) entry which is preliminary data.</text>
</comment>
<protein>
    <submittedName>
        <fullName evidence="1">Uncharacterized protein</fullName>
    </submittedName>
</protein>
<dbReference type="AlphaFoldDB" id="A0AAX6G650"/>
<dbReference type="EMBL" id="JANAVB010022397">
    <property type="protein sequence ID" value="KAJ6824236.1"/>
    <property type="molecule type" value="Genomic_DNA"/>
</dbReference>
<accession>A0AAX6G650</accession>
<keyword evidence="2" id="KW-1185">Reference proteome</keyword>
<gene>
    <name evidence="1" type="ORF">M6B38_102975</name>
</gene>
<reference evidence="1" key="1">
    <citation type="journal article" date="2023" name="GigaByte">
        <title>Genome assembly of the bearded iris, Iris pallida Lam.</title>
        <authorList>
            <person name="Bruccoleri R.E."/>
            <person name="Oakeley E.J."/>
            <person name="Faust A.M.E."/>
            <person name="Altorfer M."/>
            <person name="Dessus-Babus S."/>
            <person name="Burckhardt D."/>
            <person name="Oertli M."/>
            <person name="Naumann U."/>
            <person name="Petersen F."/>
            <person name="Wong J."/>
        </authorList>
    </citation>
    <scope>NUCLEOTIDE SEQUENCE</scope>
    <source>
        <strain evidence="1">GSM-AAB239-AS_SAM_17_03QT</strain>
    </source>
</reference>
<sequence>MVARYAEPPDLSGERGGTYCKRPDLDRARVRWLHDELWTQVPMVLDLTAQCSMSADNCGETLARCAHRLGCSDLQRRRRIGDNTSSTPVGEGGVLVYVSGGWYAAAHAGRAPEAG</sequence>
<name>A0AAX6G650_IRIPA</name>
<dbReference type="Proteomes" id="UP001140949">
    <property type="component" value="Unassembled WGS sequence"/>
</dbReference>
<organism evidence="1 2">
    <name type="scientific">Iris pallida</name>
    <name type="common">Sweet iris</name>
    <dbReference type="NCBI Taxonomy" id="29817"/>
    <lineage>
        <taxon>Eukaryota</taxon>
        <taxon>Viridiplantae</taxon>
        <taxon>Streptophyta</taxon>
        <taxon>Embryophyta</taxon>
        <taxon>Tracheophyta</taxon>
        <taxon>Spermatophyta</taxon>
        <taxon>Magnoliopsida</taxon>
        <taxon>Liliopsida</taxon>
        <taxon>Asparagales</taxon>
        <taxon>Iridaceae</taxon>
        <taxon>Iridoideae</taxon>
        <taxon>Irideae</taxon>
        <taxon>Iris</taxon>
    </lineage>
</organism>
<evidence type="ECO:0000313" key="2">
    <source>
        <dbReference type="Proteomes" id="UP001140949"/>
    </source>
</evidence>
<proteinExistence type="predicted"/>
<evidence type="ECO:0000313" key="1">
    <source>
        <dbReference type="EMBL" id="KAJ6824236.1"/>
    </source>
</evidence>